<keyword evidence="3" id="KW-1185">Reference proteome</keyword>
<proteinExistence type="predicted"/>
<dbReference type="Proteomes" id="UP001367508">
    <property type="component" value="Unassembled WGS sequence"/>
</dbReference>
<evidence type="ECO:0000313" key="3">
    <source>
        <dbReference type="Proteomes" id="UP001367508"/>
    </source>
</evidence>
<gene>
    <name evidence="2" type="ORF">VNO77_11609</name>
</gene>
<feature type="region of interest" description="Disordered" evidence="1">
    <location>
        <begin position="182"/>
        <end position="211"/>
    </location>
</feature>
<feature type="compositionally biased region" description="Basic and acidic residues" evidence="1">
    <location>
        <begin position="182"/>
        <end position="197"/>
    </location>
</feature>
<organism evidence="2 3">
    <name type="scientific">Canavalia gladiata</name>
    <name type="common">Sword bean</name>
    <name type="synonym">Dolichos gladiatus</name>
    <dbReference type="NCBI Taxonomy" id="3824"/>
    <lineage>
        <taxon>Eukaryota</taxon>
        <taxon>Viridiplantae</taxon>
        <taxon>Streptophyta</taxon>
        <taxon>Embryophyta</taxon>
        <taxon>Tracheophyta</taxon>
        <taxon>Spermatophyta</taxon>
        <taxon>Magnoliopsida</taxon>
        <taxon>eudicotyledons</taxon>
        <taxon>Gunneridae</taxon>
        <taxon>Pentapetalae</taxon>
        <taxon>rosids</taxon>
        <taxon>fabids</taxon>
        <taxon>Fabales</taxon>
        <taxon>Fabaceae</taxon>
        <taxon>Papilionoideae</taxon>
        <taxon>50 kb inversion clade</taxon>
        <taxon>NPAAA clade</taxon>
        <taxon>indigoferoid/millettioid clade</taxon>
        <taxon>Phaseoleae</taxon>
        <taxon>Canavalia</taxon>
    </lineage>
</organism>
<comment type="caution">
    <text evidence="2">The sequence shown here is derived from an EMBL/GenBank/DDBJ whole genome shotgun (WGS) entry which is preliminary data.</text>
</comment>
<accession>A0AAN9MBX7</accession>
<evidence type="ECO:0000313" key="2">
    <source>
        <dbReference type="EMBL" id="KAK7351865.1"/>
    </source>
</evidence>
<dbReference type="EMBL" id="JAYMYQ010000002">
    <property type="protein sequence ID" value="KAK7351865.1"/>
    <property type="molecule type" value="Genomic_DNA"/>
</dbReference>
<dbReference type="PANTHER" id="PTHR33640">
    <property type="entry name" value="TRANSMEMBRANE PROTEIN"/>
    <property type="match status" value="1"/>
</dbReference>
<sequence>MLLNASLKQMESVSSHKLQAKKATTKPQKHHRLLRKIANLLRYVEVCVVLVLISRVSIQLPTAVKNSSEYFRNFMGSPRFVFLLGNVIIITLFAQSGHFSTHASATTNSEPDLYHQFLQNSAITQKLQTEENNRKEKVNVRAEKGKRIGGGLIKYTETADAKGYRRCQSDIIARVQNEKPKRVLQRSETERVGRSETESSSSCSYPEDAMSNDEFHRKVEAFIARQQRLRAQEHPVIN</sequence>
<protein>
    <recommendedName>
        <fullName evidence="4">DUF4408 domain-containing protein</fullName>
    </recommendedName>
</protein>
<dbReference type="PANTHER" id="PTHR33640:SF8">
    <property type="entry name" value="TRANSMEMBRANE PROTEIN"/>
    <property type="match status" value="1"/>
</dbReference>
<evidence type="ECO:0000256" key="1">
    <source>
        <dbReference type="SAM" id="MobiDB-lite"/>
    </source>
</evidence>
<dbReference type="AlphaFoldDB" id="A0AAN9MBX7"/>
<name>A0AAN9MBX7_CANGL</name>
<reference evidence="2 3" key="1">
    <citation type="submission" date="2024-01" db="EMBL/GenBank/DDBJ databases">
        <title>The genomes of 5 underutilized Papilionoideae crops provide insights into root nodulation and disease resistanc.</title>
        <authorList>
            <person name="Jiang F."/>
        </authorList>
    </citation>
    <scope>NUCLEOTIDE SEQUENCE [LARGE SCALE GENOMIC DNA]</scope>
    <source>
        <strain evidence="2">LVBAO_FW01</strain>
        <tissue evidence="2">Leaves</tissue>
    </source>
</reference>
<evidence type="ECO:0008006" key="4">
    <source>
        <dbReference type="Google" id="ProtNLM"/>
    </source>
</evidence>